<dbReference type="UniPathway" id="UPA00199"/>
<accession>F0Z6P8</accession>
<evidence type="ECO:0000256" key="3">
    <source>
        <dbReference type="ARBA" id="ARBA00022692"/>
    </source>
</evidence>
<dbReference type="AlphaFoldDB" id="F0Z6P8"/>
<comment type="similarity">
    <text evidence="2">Belongs to the fatty acid desaturase CarF family.</text>
</comment>
<evidence type="ECO:0000313" key="8">
    <source>
        <dbReference type="EMBL" id="EGC40347.1"/>
    </source>
</evidence>
<dbReference type="GO" id="GO:0006631">
    <property type="term" value="P:fatty acid metabolic process"/>
    <property type="evidence" value="ECO:0007669"/>
    <property type="project" value="UniProtKB-UniPathway"/>
</dbReference>
<evidence type="ECO:0000256" key="2">
    <source>
        <dbReference type="ARBA" id="ARBA00007620"/>
    </source>
</evidence>
<dbReference type="OrthoDB" id="5103at2759"/>
<sequence length="323" mass="37303">MTLVNMVHHTLPAIQPTATKDGSGVCEEIIKESLYPILGQKANEVEFEQKQQQQQQQQQNNINNDNNKEFKEFKQQETQQDLYKISKKDKSEDLKNRYTSTKRNQEIISVTLFAVFLGISIYRMLTWYFVKNIWIFLSSSVLAMFAADFFSGIVHWAADTWGSLDTPLVGNSFIRSFREHHVAPVAMTKHDVIETNGDNCMLTVPILAFTAFAKISTNTAYDMFIFSFLVNLCFWVSLTNQIHKWSHTYNVHPIVGFLQRNGIILSKRDHAIHHRNPFDKFYCITNGWLNPWLASIGFWKRLENVITLLTGAIPRADDQAWTS</sequence>
<dbReference type="Pfam" id="PF10520">
    <property type="entry name" value="Lipid_desat"/>
    <property type="match status" value="1"/>
</dbReference>
<dbReference type="GO" id="GO:0016020">
    <property type="term" value="C:membrane"/>
    <property type="evidence" value="ECO:0007669"/>
    <property type="project" value="UniProtKB-SubCell"/>
</dbReference>
<comment type="subcellular location">
    <subcellularLocation>
        <location evidence="1">Membrane</location>
        <topology evidence="1">Multi-pass membrane protein</topology>
    </subcellularLocation>
</comment>
<dbReference type="Proteomes" id="UP000001064">
    <property type="component" value="Unassembled WGS sequence"/>
</dbReference>
<evidence type="ECO:0000256" key="1">
    <source>
        <dbReference type="ARBA" id="ARBA00004141"/>
    </source>
</evidence>
<keyword evidence="4 6" id="KW-1133">Transmembrane helix</keyword>
<organism evidence="8 9">
    <name type="scientific">Dictyostelium purpureum</name>
    <name type="common">Slime mold</name>
    <dbReference type="NCBI Taxonomy" id="5786"/>
    <lineage>
        <taxon>Eukaryota</taxon>
        <taxon>Amoebozoa</taxon>
        <taxon>Evosea</taxon>
        <taxon>Eumycetozoa</taxon>
        <taxon>Dictyostelia</taxon>
        <taxon>Dictyosteliales</taxon>
        <taxon>Dictyosteliaceae</taxon>
        <taxon>Dictyostelium</taxon>
    </lineage>
</organism>
<evidence type="ECO:0000313" key="9">
    <source>
        <dbReference type="Proteomes" id="UP000001064"/>
    </source>
</evidence>
<dbReference type="EMBL" id="GL870943">
    <property type="protein sequence ID" value="EGC40347.1"/>
    <property type="molecule type" value="Genomic_DNA"/>
</dbReference>
<dbReference type="InterPro" id="IPR052601">
    <property type="entry name" value="Plasmalogen_desaturase"/>
</dbReference>
<dbReference type="PANTHER" id="PTHR48177">
    <property type="entry name" value="TRANSMEMBRANE PROTEIN 189"/>
    <property type="match status" value="1"/>
</dbReference>
<keyword evidence="3 6" id="KW-0812">Transmembrane</keyword>
<evidence type="ECO:0000256" key="4">
    <source>
        <dbReference type="ARBA" id="ARBA00022989"/>
    </source>
</evidence>
<dbReference type="PANTHER" id="PTHR48177:SF1">
    <property type="entry name" value="PLASMANYLETHANOLAMINE DESATURASE 1"/>
    <property type="match status" value="1"/>
</dbReference>
<evidence type="ECO:0000256" key="6">
    <source>
        <dbReference type="SAM" id="Phobius"/>
    </source>
</evidence>
<dbReference type="GO" id="GO:0016491">
    <property type="term" value="F:oxidoreductase activity"/>
    <property type="evidence" value="ECO:0000318"/>
    <property type="project" value="GO_Central"/>
</dbReference>
<dbReference type="STRING" id="5786.F0Z6P8"/>
<evidence type="ECO:0000256" key="5">
    <source>
        <dbReference type="ARBA" id="ARBA00023136"/>
    </source>
</evidence>
<dbReference type="RefSeq" id="XP_003283098.1">
    <property type="nucleotide sequence ID" value="XM_003283050.1"/>
</dbReference>
<dbReference type="FunCoup" id="F0Z6P8">
    <property type="interactions" value="1"/>
</dbReference>
<evidence type="ECO:0000259" key="7">
    <source>
        <dbReference type="Pfam" id="PF10520"/>
    </source>
</evidence>
<dbReference type="VEuPathDB" id="AmoebaDB:DICPUDRAFT_52080"/>
<feature type="domain" description="Lipid desaturase" evidence="7">
    <location>
        <begin position="144"/>
        <end position="317"/>
    </location>
</feature>
<name>F0Z6P8_DICPU</name>
<dbReference type="GeneID" id="10503531"/>
<proteinExistence type="inferred from homology"/>
<dbReference type="InterPro" id="IPR019547">
    <property type="entry name" value="Lipid_desat"/>
</dbReference>
<feature type="transmembrane region" description="Helical" evidence="6">
    <location>
        <begin position="133"/>
        <end position="158"/>
    </location>
</feature>
<protein>
    <recommendedName>
        <fullName evidence="7">Lipid desaturase domain-containing protein</fullName>
    </recommendedName>
</protein>
<keyword evidence="5 6" id="KW-0472">Membrane</keyword>
<dbReference type="InParanoid" id="F0Z6P8"/>
<dbReference type="OMA" id="CITNGWL"/>
<dbReference type="eggNOG" id="KOG3011">
    <property type="taxonomic scope" value="Eukaryota"/>
</dbReference>
<reference evidence="9" key="1">
    <citation type="journal article" date="2011" name="Genome Biol.">
        <title>Comparative genomics of the social amoebae Dictyostelium discoideum and Dictyostelium purpureum.</title>
        <authorList>
            <consortium name="US DOE Joint Genome Institute (JGI-PGF)"/>
            <person name="Sucgang R."/>
            <person name="Kuo A."/>
            <person name="Tian X."/>
            <person name="Salerno W."/>
            <person name="Parikh A."/>
            <person name="Feasley C.L."/>
            <person name="Dalin E."/>
            <person name="Tu H."/>
            <person name="Huang E."/>
            <person name="Barry K."/>
            <person name="Lindquist E."/>
            <person name="Shapiro H."/>
            <person name="Bruce D."/>
            <person name="Schmutz J."/>
            <person name="Salamov A."/>
            <person name="Fey P."/>
            <person name="Gaudet P."/>
            <person name="Anjard C."/>
            <person name="Babu M.M."/>
            <person name="Basu S."/>
            <person name="Bushmanova Y."/>
            <person name="van der Wel H."/>
            <person name="Katoh-Kurasawa M."/>
            <person name="Dinh C."/>
            <person name="Coutinho P.M."/>
            <person name="Saito T."/>
            <person name="Elias M."/>
            <person name="Schaap P."/>
            <person name="Kay R.R."/>
            <person name="Henrissat B."/>
            <person name="Eichinger L."/>
            <person name="Rivero F."/>
            <person name="Putnam N.H."/>
            <person name="West C.M."/>
            <person name="Loomis W.F."/>
            <person name="Chisholm R.L."/>
            <person name="Shaulsky G."/>
            <person name="Strassmann J.E."/>
            <person name="Queller D.C."/>
            <person name="Kuspa A."/>
            <person name="Grigoriev I.V."/>
        </authorList>
    </citation>
    <scope>NUCLEOTIDE SEQUENCE [LARGE SCALE GENOMIC DNA]</scope>
    <source>
        <strain evidence="9">QSDP1</strain>
    </source>
</reference>
<feature type="transmembrane region" description="Helical" evidence="6">
    <location>
        <begin position="107"/>
        <end position="126"/>
    </location>
</feature>
<gene>
    <name evidence="8" type="ORF">DICPUDRAFT_52080</name>
</gene>
<keyword evidence="9" id="KW-1185">Reference proteome</keyword>
<feature type="transmembrane region" description="Helical" evidence="6">
    <location>
        <begin position="220"/>
        <end position="238"/>
    </location>
</feature>
<dbReference type="KEGG" id="dpp:DICPUDRAFT_52080"/>